<dbReference type="InterPro" id="IPR008685">
    <property type="entry name" value="Centromere_Mis12"/>
</dbReference>
<dbReference type="EMBL" id="JBAMMX010000020">
    <property type="protein sequence ID" value="KAK6921084.1"/>
    <property type="molecule type" value="Genomic_DNA"/>
</dbReference>
<protein>
    <submittedName>
        <fullName evidence="11">Centromere protein Mis12</fullName>
    </submittedName>
</protein>
<dbReference type="SUPFAM" id="SSF75704">
    <property type="entry name" value="Mitotic arrest deficient-like 1, Mad1"/>
    <property type="match status" value="1"/>
</dbReference>
<comment type="subcellular location">
    <subcellularLocation>
        <location evidence="1">Chromosome</location>
        <location evidence="1">Centromere</location>
        <location evidence="1">Kinetochore</location>
    </subcellularLocation>
</comment>
<sequence length="243" mass="27545">MEGSESGGIFESLNLNPQLFVNEVLNSVDDLVDGAFDYFHQEASKLLKTEGTDRSEELTKGIVYIRSMVQSVLDKRLDMWEKYCLRHCFGIPEGIRFPDPNASQHEIPMDEDALRSPELDTELDSLRVKLAKVGEESEELQQELRALERQTALGNQISGSVNEVLQLYENSANTTYQEVQKAASQLRTKLEKLKSKRMEEMLHSRMETISNQDQNFFANNVGKGLSSAKLEDLQEFAASMMDV</sequence>
<evidence type="ECO:0000256" key="6">
    <source>
        <dbReference type="ARBA" id="ARBA00022838"/>
    </source>
</evidence>
<evidence type="ECO:0000256" key="9">
    <source>
        <dbReference type="ARBA" id="ARBA00023328"/>
    </source>
</evidence>
<feature type="coiled-coil region" evidence="10">
    <location>
        <begin position="123"/>
        <end position="150"/>
    </location>
</feature>
<keyword evidence="3" id="KW-0158">Chromosome</keyword>
<evidence type="ECO:0000256" key="8">
    <source>
        <dbReference type="ARBA" id="ARBA00023306"/>
    </source>
</evidence>
<dbReference type="Pfam" id="PF05859">
    <property type="entry name" value="Mis12"/>
    <property type="match status" value="1"/>
</dbReference>
<accession>A0AAN8UUU0</accession>
<evidence type="ECO:0000256" key="10">
    <source>
        <dbReference type="SAM" id="Coils"/>
    </source>
</evidence>
<proteinExistence type="inferred from homology"/>
<dbReference type="Proteomes" id="UP001370490">
    <property type="component" value="Unassembled WGS sequence"/>
</dbReference>
<keyword evidence="6" id="KW-0995">Kinetochore</keyword>
<keyword evidence="5" id="KW-0498">Mitosis</keyword>
<dbReference type="GO" id="GO:0051301">
    <property type="term" value="P:cell division"/>
    <property type="evidence" value="ECO:0007669"/>
    <property type="project" value="UniProtKB-KW"/>
</dbReference>
<keyword evidence="8" id="KW-0131">Cell cycle</keyword>
<evidence type="ECO:0000256" key="3">
    <source>
        <dbReference type="ARBA" id="ARBA00022454"/>
    </source>
</evidence>
<evidence type="ECO:0000256" key="5">
    <source>
        <dbReference type="ARBA" id="ARBA00022776"/>
    </source>
</evidence>
<keyword evidence="4" id="KW-0132">Cell division</keyword>
<evidence type="ECO:0000256" key="4">
    <source>
        <dbReference type="ARBA" id="ARBA00022618"/>
    </source>
</evidence>
<gene>
    <name evidence="11" type="ORF">RJ641_014762</name>
</gene>
<keyword evidence="12" id="KW-1185">Reference proteome</keyword>
<dbReference type="PANTHER" id="PTHR14527:SF2">
    <property type="entry name" value="PROTEIN MIS12 HOMOLOG"/>
    <property type="match status" value="1"/>
</dbReference>
<dbReference type="AlphaFoldDB" id="A0AAN8UUU0"/>
<dbReference type="GO" id="GO:0000070">
    <property type="term" value="P:mitotic sister chromatid segregation"/>
    <property type="evidence" value="ECO:0007669"/>
    <property type="project" value="TreeGrafter"/>
</dbReference>
<comment type="caution">
    <text evidence="11">The sequence shown here is derived from an EMBL/GenBank/DDBJ whole genome shotgun (WGS) entry which is preliminary data.</text>
</comment>
<keyword evidence="7 10" id="KW-0175">Coiled coil</keyword>
<evidence type="ECO:0000313" key="11">
    <source>
        <dbReference type="EMBL" id="KAK6921084.1"/>
    </source>
</evidence>
<keyword evidence="9" id="KW-0137">Centromere</keyword>
<dbReference type="GO" id="GO:0000444">
    <property type="term" value="C:MIS12/MIND type complex"/>
    <property type="evidence" value="ECO:0007669"/>
    <property type="project" value="TreeGrafter"/>
</dbReference>
<evidence type="ECO:0000256" key="2">
    <source>
        <dbReference type="ARBA" id="ARBA00008643"/>
    </source>
</evidence>
<dbReference type="PANTHER" id="PTHR14527">
    <property type="entry name" value="PROTEIN MIS12 HOMOLOG"/>
    <property type="match status" value="1"/>
</dbReference>
<organism evidence="11 12">
    <name type="scientific">Dillenia turbinata</name>
    <dbReference type="NCBI Taxonomy" id="194707"/>
    <lineage>
        <taxon>Eukaryota</taxon>
        <taxon>Viridiplantae</taxon>
        <taxon>Streptophyta</taxon>
        <taxon>Embryophyta</taxon>
        <taxon>Tracheophyta</taxon>
        <taxon>Spermatophyta</taxon>
        <taxon>Magnoliopsida</taxon>
        <taxon>eudicotyledons</taxon>
        <taxon>Gunneridae</taxon>
        <taxon>Pentapetalae</taxon>
        <taxon>Dilleniales</taxon>
        <taxon>Dilleniaceae</taxon>
        <taxon>Dillenia</taxon>
    </lineage>
</organism>
<reference evidence="11 12" key="1">
    <citation type="submission" date="2023-12" db="EMBL/GenBank/DDBJ databases">
        <title>A high-quality genome assembly for Dillenia turbinata (Dilleniales).</title>
        <authorList>
            <person name="Chanderbali A."/>
        </authorList>
    </citation>
    <scope>NUCLEOTIDE SEQUENCE [LARGE SCALE GENOMIC DNA]</scope>
    <source>
        <strain evidence="11">LSX21</strain>
        <tissue evidence="11">Leaf</tissue>
    </source>
</reference>
<evidence type="ECO:0000256" key="7">
    <source>
        <dbReference type="ARBA" id="ARBA00023054"/>
    </source>
</evidence>
<dbReference type="GO" id="GO:0051382">
    <property type="term" value="P:kinetochore assembly"/>
    <property type="evidence" value="ECO:0007669"/>
    <property type="project" value="TreeGrafter"/>
</dbReference>
<evidence type="ECO:0000313" key="12">
    <source>
        <dbReference type="Proteomes" id="UP001370490"/>
    </source>
</evidence>
<name>A0AAN8UUU0_9MAGN</name>
<dbReference type="GO" id="GO:0005634">
    <property type="term" value="C:nucleus"/>
    <property type="evidence" value="ECO:0007669"/>
    <property type="project" value="InterPro"/>
</dbReference>
<evidence type="ECO:0000256" key="1">
    <source>
        <dbReference type="ARBA" id="ARBA00004629"/>
    </source>
</evidence>
<comment type="similarity">
    <text evidence="2">Belongs to the mis12 family.</text>
</comment>